<gene>
    <name evidence="2" type="ORF">ETAA8_12220</name>
</gene>
<dbReference type="Gene3D" id="3.30.700.10">
    <property type="entry name" value="Glycoprotein, Type 4 Pilin"/>
    <property type="match status" value="1"/>
</dbReference>
<reference evidence="2 3" key="1">
    <citation type="submission" date="2019-02" db="EMBL/GenBank/DDBJ databases">
        <title>Deep-cultivation of Planctomycetes and their phenomic and genomic characterization uncovers novel biology.</title>
        <authorList>
            <person name="Wiegand S."/>
            <person name="Jogler M."/>
            <person name="Boedeker C."/>
            <person name="Pinto D."/>
            <person name="Vollmers J."/>
            <person name="Rivas-Marin E."/>
            <person name="Kohn T."/>
            <person name="Peeters S.H."/>
            <person name="Heuer A."/>
            <person name="Rast P."/>
            <person name="Oberbeckmann S."/>
            <person name="Bunk B."/>
            <person name="Jeske O."/>
            <person name="Meyerdierks A."/>
            <person name="Storesund J.E."/>
            <person name="Kallscheuer N."/>
            <person name="Luecker S."/>
            <person name="Lage O.M."/>
            <person name="Pohl T."/>
            <person name="Merkel B.J."/>
            <person name="Hornburger P."/>
            <person name="Mueller R.-W."/>
            <person name="Bruemmer F."/>
            <person name="Labrenz M."/>
            <person name="Spormann A.M."/>
            <person name="Op den Camp H."/>
            <person name="Overmann J."/>
            <person name="Amann R."/>
            <person name="Jetten M.S.M."/>
            <person name="Mascher T."/>
            <person name="Medema M.H."/>
            <person name="Devos D.P."/>
            <person name="Kaster A.-K."/>
            <person name="Ovreas L."/>
            <person name="Rohde M."/>
            <person name="Galperin M.Y."/>
            <person name="Jogler C."/>
        </authorList>
    </citation>
    <scope>NUCLEOTIDE SEQUENCE [LARGE SCALE GENOMIC DNA]</scope>
    <source>
        <strain evidence="2 3">ETA_A8</strain>
    </source>
</reference>
<accession>A0A517Y7F0</accession>
<keyword evidence="1" id="KW-0812">Transmembrane</keyword>
<dbReference type="KEGG" id="aagg:ETAA8_12220"/>
<dbReference type="EMBL" id="CP036274">
    <property type="protein sequence ID" value="QDU26148.1"/>
    <property type="molecule type" value="Genomic_DNA"/>
</dbReference>
<dbReference type="AlphaFoldDB" id="A0A517Y7F0"/>
<dbReference type="OrthoDB" id="215686at2"/>
<dbReference type="SUPFAM" id="SSF54523">
    <property type="entry name" value="Pili subunits"/>
    <property type="match status" value="1"/>
</dbReference>
<name>A0A517Y7F0_9BACT</name>
<evidence type="ECO:0000313" key="2">
    <source>
        <dbReference type="EMBL" id="QDU26148.1"/>
    </source>
</evidence>
<sequence length="226" mass="24510">MPRGSVKHPKSSGQPKTSCRARGAFSLMELMVVLVIMVLAAAVAMPALTGSLRAQRLKSASETMRIEWSRAHVKAMKSGRIQVFRFEVSGRKFTLQPWLAADEATEGNPIDSVASFGTAPETALDDCETKELPEGITFAGGDAKFDTRAYEVEDFMMQNNTSAEQWSRPILFYPDGSATDSYVIVADEKQAAIRVQLRGLTGTSAVGEQALLEDLLAAIRPGEVLP</sequence>
<dbReference type="InterPro" id="IPR012902">
    <property type="entry name" value="N_methyl_site"/>
</dbReference>
<evidence type="ECO:0000256" key="1">
    <source>
        <dbReference type="SAM" id="Phobius"/>
    </source>
</evidence>
<dbReference type="Proteomes" id="UP000315017">
    <property type="component" value="Chromosome"/>
</dbReference>
<evidence type="ECO:0000313" key="3">
    <source>
        <dbReference type="Proteomes" id="UP000315017"/>
    </source>
</evidence>
<keyword evidence="1" id="KW-0472">Membrane</keyword>
<proteinExistence type="predicted"/>
<keyword evidence="3" id="KW-1185">Reference proteome</keyword>
<protein>
    <recommendedName>
        <fullName evidence="4">Type II secretion system protein H</fullName>
    </recommendedName>
</protein>
<keyword evidence="1" id="KW-1133">Transmembrane helix</keyword>
<organism evidence="2 3">
    <name type="scientific">Anatilimnocola aggregata</name>
    <dbReference type="NCBI Taxonomy" id="2528021"/>
    <lineage>
        <taxon>Bacteria</taxon>
        <taxon>Pseudomonadati</taxon>
        <taxon>Planctomycetota</taxon>
        <taxon>Planctomycetia</taxon>
        <taxon>Pirellulales</taxon>
        <taxon>Pirellulaceae</taxon>
        <taxon>Anatilimnocola</taxon>
    </lineage>
</organism>
<dbReference type="NCBIfam" id="TIGR02532">
    <property type="entry name" value="IV_pilin_GFxxxE"/>
    <property type="match status" value="1"/>
</dbReference>
<feature type="transmembrane region" description="Helical" evidence="1">
    <location>
        <begin position="30"/>
        <end position="48"/>
    </location>
</feature>
<evidence type="ECO:0008006" key="4">
    <source>
        <dbReference type="Google" id="ProtNLM"/>
    </source>
</evidence>
<dbReference type="InterPro" id="IPR045584">
    <property type="entry name" value="Pilin-like"/>
</dbReference>